<reference evidence="4 6" key="3">
    <citation type="submission" date="2019-11" db="EMBL/GenBank/DDBJ databases">
        <authorList>
            <person name="Jiao W.-B."/>
            <person name="Schneeberger K."/>
        </authorList>
    </citation>
    <scope>NUCLEOTIDE SEQUENCE [LARGE SCALE GENOMIC DNA]</scope>
    <source>
        <strain evidence="6">cv. An-1</strain>
        <strain evidence="7">cv. C24</strain>
    </source>
</reference>
<reference evidence="3" key="2">
    <citation type="submission" date="2016-03" db="EMBL/GenBank/DDBJ databases">
        <title>Full-length assembly of Arabidopsis thaliana Ler reveals the complement of translocations and inversions.</title>
        <authorList>
            <person name="Zapata L."/>
            <person name="Schneeberger K."/>
            <person name="Ossowski S."/>
        </authorList>
    </citation>
    <scope>NUCLEOTIDE SEQUENCE [LARGE SCALE GENOMIC DNA]</scope>
    <source>
        <tissue evidence="3">Leaf</tissue>
    </source>
</reference>
<evidence type="ECO:0000313" key="4">
    <source>
        <dbReference type="EMBL" id="VYS55705.1"/>
    </source>
</evidence>
<dbReference type="RefSeq" id="NP_566072.1">
    <property type="nucleotide sequence ID" value="NM_130201.3"/>
</dbReference>
<evidence type="ECO:0000313" key="2">
    <source>
        <dbReference type="EMBL" id="CAA0377263.1"/>
    </source>
</evidence>
<dbReference type="Proteomes" id="UP000434276">
    <property type="component" value="Unassembled WGS sequence"/>
</dbReference>
<sequence length="123" mass="14656">MPNTRLCGSSSEEKISDGRDPKIWDCDSTLYDSYELVSFVHIIERKLMPFSPLARQPGLTLRALMDKDSDHCSCASTKRGPCIHRRKYWWNGKKKDEMKERINKKKMFDFSFWWNFCCKNLFF</sequence>
<name>A0A178VNZ2_ARATH</name>
<dbReference type="EMBL" id="CACRSJ010000105">
    <property type="protein sequence ID" value="VYS55705.1"/>
    <property type="molecule type" value="Genomic_DNA"/>
</dbReference>
<evidence type="ECO:0000313" key="3">
    <source>
        <dbReference type="EMBL" id="OAP08170.1"/>
    </source>
</evidence>
<dbReference type="PANTHER" id="PTHR33978">
    <property type="entry name" value="SERINE/THREONINE-KINASE"/>
    <property type="match status" value="1"/>
</dbReference>
<dbReference type="OMA" id="PNIWDCE"/>
<dbReference type="EMBL" id="CACSHJ010000088">
    <property type="protein sequence ID" value="CAA0377263.1"/>
    <property type="molecule type" value="Genomic_DNA"/>
</dbReference>
<dbReference type="Proteomes" id="UP000426265">
    <property type="component" value="Unassembled WGS sequence"/>
</dbReference>
<protein>
    <submittedName>
        <fullName evidence="3">Uncharacterized protein</fullName>
    </submittedName>
</protein>
<dbReference type="PANTHER" id="PTHR33978:SF30">
    <property type="entry name" value="EXPRESSED PROTEIN"/>
    <property type="match status" value="1"/>
</dbReference>
<evidence type="ECO:0000313" key="1">
    <source>
        <dbReference type="Araport" id="AT2G46375"/>
    </source>
</evidence>
<dbReference type="AlphaFoldDB" id="A0A178VNZ2"/>
<dbReference type="ExpressionAtlas" id="A0A178VNZ2">
    <property type="expression patterns" value="baseline and differential"/>
</dbReference>
<evidence type="ECO:0000313" key="7">
    <source>
        <dbReference type="Proteomes" id="UP000434276"/>
    </source>
</evidence>
<dbReference type="GeneID" id="819245"/>
<dbReference type="Araport" id="AT2G46375"/>
<evidence type="ECO:0000313" key="6">
    <source>
        <dbReference type="Proteomes" id="UP000426265"/>
    </source>
</evidence>
<organism evidence="3 5">
    <name type="scientific">Arabidopsis thaliana</name>
    <name type="common">Mouse-ear cress</name>
    <dbReference type="NCBI Taxonomy" id="3702"/>
    <lineage>
        <taxon>Eukaryota</taxon>
        <taxon>Viridiplantae</taxon>
        <taxon>Streptophyta</taxon>
        <taxon>Embryophyta</taxon>
        <taxon>Tracheophyta</taxon>
        <taxon>Spermatophyta</taxon>
        <taxon>Magnoliopsida</taxon>
        <taxon>eudicotyledons</taxon>
        <taxon>Gunneridae</taxon>
        <taxon>Pentapetalae</taxon>
        <taxon>rosids</taxon>
        <taxon>malvids</taxon>
        <taxon>Brassicales</taxon>
        <taxon>Brassicaceae</taxon>
        <taxon>Camelineae</taxon>
        <taxon>Arabidopsis</taxon>
    </lineage>
</organism>
<dbReference type="EMBL" id="LUHQ01000002">
    <property type="protein sequence ID" value="OAP08170.1"/>
    <property type="molecule type" value="Genomic_DNA"/>
</dbReference>
<dbReference type="Proteomes" id="UP000078284">
    <property type="component" value="Chromosome 2"/>
</dbReference>
<dbReference type="OrthoDB" id="690771at2759"/>
<evidence type="ECO:0000313" key="5">
    <source>
        <dbReference type="Proteomes" id="UP000078284"/>
    </source>
</evidence>
<accession>A0A178VNZ2</accession>
<reference evidence="5" key="1">
    <citation type="journal article" date="2016" name="Proc. Natl. Acad. Sci. U.S.A.">
        <title>Chromosome-level assembly of Arabidopsis thaliana Ler reveals the extent of translocation and inversion polymorphisms.</title>
        <authorList>
            <person name="Zapata L."/>
            <person name="Ding J."/>
            <person name="Willing E.M."/>
            <person name="Hartwig B."/>
            <person name="Bezdan D."/>
            <person name="Jiao W.B."/>
            <person name="Patel V."/>
            <person name="Velikkakam James G."/>
            <person name="Koornneef M."/>
            <person name="Ossowski S."/>
            <person name="Schneeberger K."/>
        </authorList>
    </citation>
    <scope>NUCLEOTIDE SEQUENCE [LARGE SCALE GENOMIC DNA]</scope>
    <source>
        <strain evidence="5">cv. Landsberg erecta</strain>
    </source>
</reference>
<gene>
    <name evidence="1" type="ordered locus">At2g46375</name>
    <name evidence="3" type="ordered locus">AXX17_At2g43980</name>
    <name evidence="4" type="ORF">AN1_LOCUS11159</name>
    <name evidence="2" type="ORF">C24_LOCUS10997</name>
</gene>
<proteinExistence type="predicted"/>